<organism evidence="3 4">
    <name type="scientific">Candidatus Anaerobutyricum stercoris</name>
    <dbReference type="NCBI Taxonomy" id="2838457"/>
    <lineage>
        <taxon>Bacteria</taxon>
        <taxon>Bacillati</taxon>
        <taxon>Bacillota</taxon>
        <taxon>Clostridia</taxon>
        <taxon>Lachnospirales</taxon>
        <taxon>Lachnospiraceae</taxon>
        <taxon>Anaerobutyricum</taxon>
    </lineage>
</organism>
<proteinExistence type="predicted"/>
<dbReference type="InterPro" id="IPR019606">
    <property type="entry name" value="GerMN"/>
</dbReference>
<evidence type="ECO:0000313" key="4">
    <source>
        <dbReference type="Proteomes" id="UP000824049"/>
    </source>
</evidence>
<feature type="signal peptide" evidence="1">
    <location>
        <begin position="1"/>
        <end position="26"/>
    </location>
</feature>
<feature type="domain" description="GerMN" evidence="2">
    <location>
        <begin position="73"/>
        <end position="160"/>
    </location>
</feature>
<sequence>MKIYKTAYLFLLTLLLAAFCGGCAPSAEESTSAEEMNSADDNTIQLYYLNADGDGFYTVDYTLENTEDVLLASYEVMSRLSDTENSRTDSYKPAIPTGVTVNSITLDGVEETVDMGIGYRQLDDSDEILLRAAVVKTLVQIKGVDSVRLTINGDSLLGSDDNPIGAMTKDTFILEEDAEALYNDEEMVTLYYADMDGDSLVEYKTRLETYDNMPMETRVLLELMDVPDKLDVQSPLPSDLIINQTQIHNSVCYVDLSKEIENVLPGVEEKVMVYAMVNTITALGNATSVQFTVDGEKMESLRDFDSFHLMMTNDYSLVDSAIKGSENLEK</sequence>
<name>A0A9D2EKP4_9FIRM</name>
<dbReference type="Proteomes" id="UP000824049">
    <property type="component" value="Unassembled WGS sequence"/>
</dbReference>
<reference evidence="3" key="1">
    <citation type="journal article" date="2021" name="PeerJ">
        <title>Extensive microbial diversity within the chicken gut microbiome revealed by metagenomics and culture.</title>
        <authorList>
            <person name="Gilroy R."/>
            <person name="Ravi A."/>
            <person name="Getino M."/>
            <person name="Pursley I."/>
            <person name="Horton D.L."/>
            <person name="Alikhan N.F."/>
            <person name="Baker D."/>
            <person name="Gharbi K."/>
            <person name="Hall N."/>
            <person name="Watson M."/>
            <person name="Adriaenssens E.M."/>
            <person name="Foster-Nyarko E."/>
            <person name="Jarju S."/>
            <person name="Secka A."/>
            <person name="Antonio M."/>
            <person name="Oren A."/>
            <person name="Chaudhuri R.R."/>
            <person name="La Ragione R."/>
            <person name="Hildebrand F."/>
            <person name="Pallen M.J."/>
        </authorList>
    </citation>
    <scope>NUCLEOTIDE SEQUENCE</scope>
    <source>
        <strain evidence="3">CHK179-28034</strain>
    </source>
</reference>
<dbReference type="Pfam" id="PF10646">
    <property type="entry name" value="Germane"/>
    <property type="match status" value="2"/>
</dbReference>
<evidence type="ECO:0000256" key="1">
    <source>
        <dbReference type="SAM" id="SignalP"/>
    </source>
</evidence>
<gene>
    <name evidence="3" type="ORF">H9968_06005</name>
</gene>
<dbReference type="AlphaFoldDB" id="A0A9D2EKP4"/>
<keyword evidence="1" id="KW-0732">Signal</keyword>
<dbReference type="SMART" id="SM00909">
    <property type="entry name" value="Germane"/>
    <property type="match status" value="2"/>
</dbReference>
<feature type="domain" description="GerMN" evidence="2">
    <location>
        <begin position="216"/>
        <end position="302"/>
    </location>
</feature>
<evidence type="ECO:0000313" key="3">
    <source>
        <dbReference type="EMBL" id="HIZ39463.1"/>
    </source>
</evidence>
<evidence type="ECO:0000259" key="2">
    <source>
        <dbReference type="SMART" id="SM00909"/>
    </source>
</evidence>
<reference evidence="3" key="2">
    <citation type="submission" date="2021-04" db="EMBL/GenBank/DDBJ databases">
        <authorList>
            <person name="Gilroy R."/>
        </authorList>
    </citation>
    <scope>NUCLEOTIDE SEQUENCE</scope>
    <source>
        <strain evidence="3">CHK179-28034</strain>
    </source>
</reference>
<protein>
    <submittedName>
        <fullName evidence="3">GerMN domain-containing protein</fullName>
    </submittedName>
</protein>
<comment type="caution">
    <text evidence="3">The sequence shown here is derived from an EMBL/GenBank/DDBJ whole genome shotgun (WGS) entry which is preliminary data.</text>
</comment>
<dbReference type="EMBL" id="DXBR01000053">
    <property type="protein sequence ID" value="HIZ39463.1"/>
    <property type="molecule type" value="Genomic_DNA"/>
</dbReference>
<accession>A0A9D2EKP4</accession>
<feature type="chain" id="PRO_5038972138" evidence="1">
    <location>
        <begin position="27"/>
        <end position="330"/>
    </location>
</feature>